<dbReference type="Gene3D" id="3.30.200.20">
    <property type="entry name" value="Phosphorylase Kinase, domain 1"/>
    <property type="match status" value="1"/>
</dbReference>
<feature type="chain" id="PRO_5042203127" description="Protein kinase domain-containing protein" evidence="11">
    <location>
        <begin position="21"/>
        <end position="516"/>
    </location>
</feature>
<evidence type="ECO:0000256" key="6">
    <source>
        <dbReference type="ARBA" id="ARBA00022729"/>
    </source>
</evidence>
<evidence type="ECO:0000256" key="10">
    <source>
        <dbReference type="ARBA" id="ARBA00038043"/>
    </source>
</evidence>
<dbReference type="GO" id="GO:0005524">
    <property type="term" value="F:ATP binding"/>
    <property type="evidence" value="ECO:0007669"/>
    <property type="project" value="InterPro"/>
</dbReference>
<dbReference type="EMBL" id="JAPFFJ010000008">
    <property type="protein sequence ID" value="KAJ6421173.1"/>
    <property type="molecule type" value="Genomic_DNA"/>
</dbReference>
<evidence type="ECO:0000259" key="12">
    <source>
        <dbReference type="PROSITE" id="PS50011"/>
    </source>
</evidence>
<dbReference type="GO" id="GO:0004672">
    <property type="term" value="F:protein kinase activity"/>
    <property type="evidence" value="ECO:0007669"/>
    <property type="project" value="InterPro"/>
</dbReference>
<evidence type="ECO:0000256" key="7">
    <source>
        <dbReference type="ARBA" id="ARBA00022737"/>
    </source>
</evidence>
<feature type="signal peptide" evidence="11">
    <location>
        <begin position="1"/>
        <end position="20"/>
    </location>
</feature>
<dbReference type="InterPro" id="IPR001611">
    <property type="entry name" value="Leu-rich_rpt"/>
</dbReference>
<keyword evidence="6 11" id="KW-0732">Signal</keyword>
<dbReference type="GO" id="GO:0016020">
    <property type="term" value="C:membrane"/>
    <property type="evidence" value="ECO:0007669"/>
    <property type="project" value="UniProtKB-SubCell"/>
</dbReference>
<organism evidence="13 14">
    <name type="scientific">Salix udensis</name>
    <dbReference type="NCBI Taxonomy" id="889485"/>
    <lineage>
        <taxon>Eukaryota</taxon>
        <taxon>Viridiplantae</taxon>
        <taxon>Streptophyta</taxon>
        <taxon>Embryophyta</taxon>
        <taxon>Tracheophyta</taxon>
        <taxon>Spermatophyta</taxon>
        <taxon>Magnoliopsida</taxon>
        <taxon>eudicotyledons</taxon>
        <taxon>Gunneridae</taxon>
        <taxon>Pentapetalae</taxon>
        <taxon>rosids</taxon>
        <taxon>fabids</taxon>
        <taxon>Malpighiales</taxon>
        <taxon>Salicaceae</taxon>
        <taxon>Saliceae</taxon>
        <taxon>Salix</taxon>
    </lineage>
</organism>
<keyword evidence="3" id="KW-0964">Secreted</keyword>
<dbReference type="Pfam" id="PF00069">
    <property type="entry name" value="Pkinase"/>
    <property type="match status" value="1"/>
</dbReference>
<evidence type="ECO:0000256" key="2">
    <source>
        <dbReference type="ARBA" id="ARBA00004479"/>
    </source>
</evidence>
<dbReference type="InterPro" id="IPR013210">
    <property type="entry name" value="LRR_N_plant-typ"/>
</dbReference>
<dbReference type="InterPro" id="IPR032675">
    <property type="entry name" value="LRR_dom_sf"/>
</dbReference>
<dbReference type="SUPFAM" id="SSF52058">
    <property type="entry name" value="L domain-like"/>
    <property type="match status" value="1"/>
</dbReference>
<reference evidence="13 14" key="1">
    <citation type="journal article" date="2023" name="Int. J. Mol. Sci.">
        <title>De Novo Assembly and Annotation of 11 Diverse Shrub Willow (Salix) Genomes Reveals Novel Gene Organization in Sex-Linked Regions.</title>
        <authorList>
            <person name="Hyden B."/>
            <person name="Feng K."/>
            <person name="Yates T.B."/>
            <person name="Jawdy S."/>
            <person name="Cereghino C."/>
            <person name="Smart L.B."/>
            <person name="Muchero W."/>
        </authorList>
    </citation>
    <scope>NUCLEOTIDE SEQUENCE [LARGE SCALE GENOMIC DNA]</scope>
    <source>
        <tissue evidence="13">Shoot tip</tissue>
    </source>
</reference>
<dbReference type="PANTHER" id="PTHR48006">
    <property type="entry name" value="LEUCINE-RICH REPEAT-CONTAINING PROTEIN DDB_G0281931-RELATED"/>
    <property type="match status" value="1"/>
</dbReference>
<accession>A0AAD6KD93</accession>
<protein>
    <recommendedName>
        <fullName evidence="12">Protein kinase domain-containing protein</fullName>
    </recommendedName>
</protein>
<dbReference type="InterPro" id="IPR011009">
    <property type="entry name" value="Kinase-like_dom_sf"/>
</dbReference>
<dbReference type="InterPro" id="IPR000719">
    <property type="entry name" value="Prot_kinase_dom"/>
</dbReference>
<evidence type="ECO:0000256" key="4">
    <source>
        <dbReference type="ARBA" id="ARBA00022614"/>
    </source>
</evidence>
<dbReference type="PROSITE" id="PS50011">
    <property type="entry name" value="PROTEIN_KINASE_DOM"/>
    <property type="match status" value="1"/>
</dbReference>
<keyword evidence="9" id="KW-0472">Membrane</keyword>
<dbReference type="InterPro" id="IPR001245">
    <property type="entry name" value="Ser-Thr/Tyr_kinase_cat_dom"/>
</dbReference>
<keyword evidence="4" id="KW-0433">Leucine-rich repeat</keyword>
<dbReference type="Pfam" id="PF00560">
    <property type="entry name" value="LRR_1"/>
    <property type="match status" value="3"/>
</dbReference>
<keyword evidence="3" id="KW-0134">Cell wall</keyword>
<evidence type="ECO:0000313" key="13">
    <source>
        <dbReference type="EMBL" id="KAJ6421173.1"/>
    </source>
</evidence>
<comment type="subcellular location">
    <subcellularLocation>
        <location evidence="2">Membrane</location>
        <topology evidence="2">Single-pass type I membrane protein</topology>
    </subcellularLocation>
    <subcellularLocation>
        <location evidence="1">Secreted</location>
        <location evidence="1">Cell wall</location>
    </subcellularLocation>
</comment>
<evidence type="ECO:0000256" key="3">
    <source>
        <dbReference type="ARBA" id="ARBA00022512"/>
    </source>
</evidence>
<dbReference type="Gene3D" id="3.80.10.10">
    <property type="entry name" value="Ribonuclease Inhibitor"/>
    <property type="match status" value="1"/>
</dbReference>
<evidence type="ECO:0000256" key="8">
    <source>
        <dbReference type="ARBA" id="ARBA00022989"/>
    </source>
</evidence>
<keyword evidence="7" id="KW-0677">Repeat</keyword>
<comment type="caution">
    <text evidence="13">The sequence shown here is derived from an EMBL/GenBank/DDBJ whole genome shotgun (WGS) entry which is preliminary data.</text>
</comment>
<evidence type="ECO:0000256" key="1">
    <source>
        <dbReference type="ARBA" id="ARBA00004191"/>
    </source>
</evidence>
<dbReference type="InterPro" id="IPR051824">
    <property type="entry name" value="LRR_Rcpt-Like_S/T_Kinase"/>
</dbReference>
<dbReference type="Proteomes" id="UP001162972">
    <property type="component" value="Chromosome 17"/>
</dbReference>
<name>A0AAD6KD93_9ROSI</name>
<sequence>MKKTLISFFLLLSLFTFSFSIEDDITCLEGVKSSFTDPQSRLGSWTFTNKSVAVICKLTGVSCWNEKENRIMYLQLPSFQLSGKLPESLKYCHSLTTLDLSGNDLSGPIPPDICNWLPYIVNLDLSGNKFSGPIPPEIVNCKFLNNLNLNGNKLTGSIPFGFDRLDRLKTFSVASNELGGKKKRGSGGGGGGKGDDPSWIELLRSHKLVQVTLFQKPIVKIKLADILAATNSFDFEDIVISTRTGDSYKADLPDGSSLAVKRLNACKLGEKQFRAEMNRLGELRHPNLVPLLGFCAVEVEKLLVYKHMPNGTLYSRLHGSGFGIGQSSVFGLAYEGEGCSNVILLDDDFDARITDFGLARLVSSPDSNDSSFVNGALGEFGYIAPEYSSTMVASLKGDVYGFGVVLLELVTGQKAVDVNNEEEGFKGNLVDWVNQLVSTGRSKDAIDKALSGKGHDDEIMQFLRVAGSCVVSRPKDRPSMYQVYESLKGMAEKHGFSEQYDEFPLIFGKQDPDYKE</sequence>
<dbReference type="AlphaFoldDB" id="A0AAD6KD93"/>
<keyword evidence="8" id="KW-1133">Transmembrane helix</keyword>
<dbReference type="Pfam" id="PF07714">
    <property type="entry name" value="PK_Tyr_Ser-Thr"/>
    <property type="match status" value="1"/>
</dbReference>
<evidence type="ECO:0000256" key="5">
    <source>
        <dbReference type="ARBA" id="ARBA00022692"/>
    </source>
</evidence>
<dbReference type="Pfam" id="PF08263">
    <property type="entry name" value="LRRNT_2"/>
    <property type="match status" value="1"/>
</dbReference>
<dbReference type="Gene3D" id="1.10.510.10">
    <property type="entry name" value="Transferase(Phosphotransferase) domain 1"/>
    <property type="match status" value="1"/>
</dbReference>
<evidence type="ECO:0000313" key="14">
    <source>
        <dbReference type="Proteomes" id="UP001162972"/>
    </source>
</evidence>
<gene>
    <name evidence="13" type="ORF">OIU84_028533</name>
</gene>
<evidence type="ECO:0000256" key="11">
    <source>
        <dbReference type="SAM" id="SignalP"/>
    </source>
</evidence>
<keyword evidence="14" id="KW-1185">Reference proteome</keyword>
<dbReference type="PANTHER" id="PTHR48006:SF87">
    <property type="entry name" value="INACTIVE LRR RECEPTOR-LIKE SERINE_THREONINE-PROTEIN KINASE BIR2"/>
    <property type="match status" value="1"/>
</dbReference>
<feature type="domain" description="Protein kinase" evidence="12">
    <location>
        <begin position="233"/>
        <end position="497"/>
    </location>
</feature>
<comment type="similarity">
    <text evidence="10">Belongs to the polygalacturonase-inhibiting protein family.</text>
</comment>
<keyword evidence="5" id="KW-0812">Transmembrane</keyword>
<proteinExistence type="inferred from homology"/>
<dbReference type="FunFam" id="3.30.200.20:FF:000428">
    <property type="entry name" value="Inactive LRR receptor-like serine/threonine-protein kinase BIR2"/>
    <property type="match status" value="1"/>
</dbReference>
<dbReference type="FunFam" id="3.80.10.10:FF:000400">
    <property type="entry name" value="Nuclear pore complex protein NUP107"/>
    <property type="match status" value="1"/>
</dbReference>
<evidence type="ECO:0000256" key="9">
    <source>
        <dbReference type="ARBA" id="ARBA00023136"/>
    </source>
</evidence>
<dbReference type="SUPFAM" id="SSF56112">
    <property type="entry name" value="Protein kinase-like (PK-like)"/>
    <property type="match status" value="1"/>
</dbReference>